<reference evidence="1" key="1">
    <citation type="submission" date="2014-09" db="EMBL/GenBank/DDBJ databases">
        <authorList>
            <person name="Magalhaes I.L.F."/>
            <person name="Oliveira U."/>
            <person name="Santos F.R."/>
            <person name="Vidigal T.H.D.A."/>
            <person name="Brescovit A.D."/>
            <person name="Santos A.J."/>
        </authorList>
    </citation>
    <scope>NUCLEOTIDE SEQUENCE</scope>
    <source>
        <tissue evidence="1">Shoot tissue taken approximately 20 cm above the soil surface</tissue>
    </source>
</reference>
<dbReference type="AlphaFoldDB" id="A0A0A9G543"/>
<reference evidence="1" key="2">
    <citation type="journal article" date="2015" name="Data Brief">
        <title>Shoot transcriptome of the giant reed, Arundo donax.</title>
        <authorList>
            <person name="Barrero R.A."/>
            <person name="Guerrero F.D."/>
            <person name="Moolhuijzen P."/>
            <person name="Goolsby J.A."/>
            <person name="Tidwell J."/>
            <person name="Bellgard S.E."/>
            <person name="Bellgard M.I."/>
        </authorList>
    </citation>
    <scope>NUCLEOTIDE SEQUENCE</scope>
    <source>
        <tissue evidence="1">Shoot tissue taken approximately 20 cm above the soil surface</tissue>
    </source>
</reference>
<name>A0A0A9G543_ARUDO</name>
<dbReference type="EMBL" id="GBRH01182103">
    <property type="protein sequence ID" value="JAE15793.1"/>
    <property type="molecule type" value="Transcribed_RNA"/>
</dbReference>
<evidence type="ECO:0000313" key="1">
    <source>
        <dbReference type="EMBL" id="JAE15793.1"/>
    </source>
</evidence>
<organism evidence="1">
    <name type="scientific">Arundo donax</name>
    <name type="common">Giant reed</name>
    <name type="synonym">Donax arundinaceus</name>
    <dbReference type="NCBI Taxonomy" id="35708"/>
    <lineage>
        <taxon>Eukaryota</taxon>
        <taxon>Viridiplantae</taxon>
        <taxon>Streptophyta</taxon>
        <taxon>Embryophyta</taxon>
        <taxon>Tracheophyta</taxon>
        <taxon>Spermatophyta</taxon>
        <taxon>Magnoliopsida</taxon>
        <taxon>Liliopsida</taxon>
        <taxon>Poales</taxon>
        <taxon>Poaceae</taxon>
        <taxon>PACMAD clade</taxon>
        <taxon>Arundinoideae</taxon>
        <taxon>Arundineae</taxon>
        <taxon>Arundo</taxon>
    </lineage>
</organism>
<accession>A0A0A9G543</accession>
<sequence length="52" mass="5918">MQLEIGNTIEEKLVAVCPNQPKSYMLHGSYIDQNRVGSNYVVVTIFMFPQTI</sequence>
<proteinExistence type="predicted"/>
<protein>
    <submittedName>
        <fullName evidence="1">Uncharacterized protein</fullName>
    </submittedName>
</protein>